<dbReference type="Proteomes" id="UP001501231">
    <property type="component" value="Unassembled WGS sequence"/>
</dbReference>
<evidence type="ECO:0008006" key="4">
    <source>
        <dbReference type="Google" id="ProtNLM"/>
    </source>
</evidence>
<comment type="caution">
    <text evidence="2">The sequence shown here is derived from an EMBL/GenBank/DDBJ whole genome shotgun (WGS) entry which is preliminary data.</text>
</comment>
<evidence type="ECO:0000313" key="3">
    <source>
        <dbReference type="Proteomes" id="UP001501231"/>
    </source>
</evidence>
<keyword evidence="1" id="KW-0812">Transmembrane</keyword>
<name>A0ABN3JGT7_9ACTN</name>
<keyword evidence="1" id="KW-0472">Membrane</keyword>
<evidence type="ECO:0000313" key="2">
    <source>
        <dbReference type="EMBL" id="GAA2429458.1"/>
    </source>
</evidence>
<organism evidence="2 3">
    <name type="scientific">Actinomadura vinacea</name>
    <dbReference type="NCBI Taxonomy" id="115336"/>
    <lineage>
        <taxon>Bacteria</taxon>
        <taxon>Bacillati</taxon>
        <taxon>Actinomycetota</taxon>
        <taxon>Actinomycetes</taxon>
        <taxon>Streptosporangiales</taxon>
        <taxon>Thermomonosporaceae</taxon>
        <taxon>Actinomadura</taxon>
    </lineage>
</organism>
<reference evidence="2 3" key="1">
    <citation type="journal article" date="2019" name="Int. J. Syst. Evol. Microbiol.">
        <title>The Global Catalogue of Microorganisms (GCM) 10K type strain sequencing project: providing services to taxonomists for standard genome sequencing and annotation.</title>
        <authorList>
            <consortium name="The Broad Institute Genomics Platform"/>
            <consortium name="The Broad Institute Genome Sequencing Center for Infectious Disease"/>
            <person name="Wu L."/>
            <person name="Ma J."/>
        </authorList>
    </citation>
    <scope>NUCLEOTIDE SEQUENCE [LARGE SCALE GENOMIC DNA]</scope>
    <source>
        <strain evidence="2 3">JCM 3325</strain>
    </source>
</reference>
<dbReference type="RefSeq" id="WP_344591839.1">
    <property type="nucleotide sequence ID" value="NZ_BAAARW010000019.1"/>
</dbReference>
<keyword evidence="1" id="KW-1133">Transmembrane helix</keyword>
<feature type="transmembrane region" description="Helical" evidence="1">
    <location>
        <begin position="27"/>
        <end position="47"/>
    </location>
</feature>
<keyword evidence="3" id="KW-1185">Reference proteome</keyword>
<dbReference type="EMBL" id="BAAARW010000019">
    <property type="protein sequence ID" value="GAA2429458.1"/>
    <property type="molecule type" value="Genomic_DNA"/>
</dbReference>
<accession>A0ABN3JGT7</accession>
<evidence type="ECO:0000256" key="1">
    <source>
        <dbReference type="SAM" id="Phobius"/>
    </source>
</evidence>
<feature type="transmembrane region" description="Helical" evidence="1">
    <location>
        <begin position="91"/>
        <end position="116"/>
    </location>
</feature>
<feature type="transmembrane region" description="Helical" evidence="1">
    <location>
        <begin position="59"/>
        <end position="79"/>
    </location>
</feature>
<gene>
    <name evidence="2" type="ORF">GCM10010191_48580</name>
</gene>
<sequence length="137" mass="13438">MWHICAYLAAFLLGGAGVIIGDGFATVGLSVGAGIAGIALTHYIVNLQDAEGDVRISGVAKAIACFFGGIIAGAIGGYASGDMDGANVLQGGLAAVCLGSGAGLAAGLYAGLIACVNVREIVRSIGHFVRGGARKDT</sequence>
<protein>
    <recommendedName>
        <fullName evidence="4">Ammonium transporter AmtB-like domain-containing protein</fullName>
    </recommendedName>
</protein>
<proteinExistence type="predicted"/>